<reference evidence="2 3" key="1">
    <citation type="submission" date="2017-06" db="EMBL/GenBank/DDBJ databases">
        <title>Genome sequencing of cyanobaciteial culture collection at National Institute for Environmental Studies (NIES).</title>
        <authorList>
            <person name="Hirose Y."/>
            <person name="Shimura Y."/>
            <person name="Fujisawa T."/>
            <person name="Nakamura Y."/>
            <person name="Kawachi M."/>
        </authorList>
    </citation>
    <scope>NUCLEOTIDE SEQUENCE [LARGE SCALE GENOMIC DNA]</scope>
    <source>
        <strain evidence="2 3">NIES-2135</strain>
    </source>
</reference>
<dbReference type="GO" id="GO:0004521">
    <property type="term" value="F:RNA endonuclease activity"/>
    <property type="evidence" value="ECO:0007669"/>
    <property type="project" value="InterPro"/>
</dbReference>
<dbReference type="SUPFAM" id="SSF88723">
    <property type="entry name" value="PIN domain-like"/>
    <property type="match status" value="1"/>
</dbReference>
<name>A0A1Z4JKQ6_LEPBY</name>
<evidence type="ECO:0000313" key="3">
    <source>
        <dbReference type="Proteomes" id="UP000217895"/>
    </source>
</evidence>
<protein>
    <recommendedName>
        <fullName evidence="1">PIN domain-containing protein</fullName>
    </recommendedName>
</protein>
<dbReference type="Gene3D" id="3.40.50.1010">
    <property type="entry name" value="5'-nuclease"/>
    <property type="match status" value="1"/>
</dbReference>
<dbReference type="InterPro" id="IPR029060">
    <property type="entry name" value="PIN-like_dom_sf"/>
</dbReference>
<proteinExistence type="predicted"/>
<dbReference type="AlphaFoldDB" id="A0A1Z4JKQ6"/>
<accession>A0A1Z4JKQ6</accession>
<sequence>MIRVLADTGPLYAAYDPSDTYHAQALAELDRLATQNLTVLVSYPVFLETHSLILKRLEIRIGFRYIDEILNGADLIQPTIADYQNATQLIQQYPDQAITLFDATTTTIAQRLQLPVWTYDFHFDVMKTRVWR</sequence>
<feature type="domain" description="PIN" evidence="1">
    <location>
        <begin position="5"/>
        <end position="125"/>
    </location>
</feature>
<dbReference type="EMBL" id="AP018203">
    <property type="protein sequence ID" value="BAY57345.1"/>
    <property type="molecule type" value="Genomic_DNA"/>
</dbReference>
<dbReference type="InterPro" id="IPR002716">
    <property type="entry name" value="PIN_dom"/>
</dbReference>
<gene>
    <name evidence="2" type="ORF">NIES2135_42100</name>
</gene>
<dbReference type="Proteomes" id="UP000217895">
    <property type="component" value="Chromosome"/>
</dbReference>
<evidence type="ECO:0000259" key="1">
    <source>
        <dbReference type="Pfam" id="PF01850"/>
    </source>
</evidence>
<dbReference type="Pfam" id="PF01850">
    <property type="entry name" value="PIN"/>
    <property type="match status" value="1"/>
</dbReference>
<organism evidence="2 3">
    <name type="scientific">Leptolyngbya boryana NIES-2135</name>
    <dbReference type="NCBI Taxonomy" id="1973484"/>
    <lineage>
        <taxon>Bacteria</taxon>
        <taxon>Bacillati</taxon>
        <taxon>Cyanobacteriota</taxon>
        <taxon>Cyanophyceae</taxon>
        <taxon>Leptolyngbyales</taxon>
        <taxon>Leptolyngbyaceae</taxon>
        <taxon>Leptolyngbya group</taxon>
        <taxon>Leptolyngbya</taxon>
    </lineage>
</organism>
<dbReference type="PANTHER" id="PTHR42188">
    <property type="entry name" value="23S RRNA-SPECIFIC ENDONUCLEASE VAPC20"/>
    <property type="match status" value="1"/>
</dbReference>
<dbReference type="GO" id="GO:0016075">
    <property type="term" value="P:rRNA catabolic process"/>
    <property type="evidence" value="ECO:0007669"/>
    <property type="project" value="TreeGrafter"/>
</dbReference>
<keyword evidence="3" id="KW-1185">Reference proteome</keyword>
<dbReference type="InterPro" id="IPR039018">
    <property type="entry name" value="VapC20-like"/>
</dbReference>
<dbReference type="PANTHER" id="PTHR42188:SF1">
    <property type="entry name" value="23S RRNA-SPECIFIC ENDONUCLEASE VAPC20"/>
    <property type="match status" value="1"/>
</dbReference>
<evidence type="ECO:0000313" key="2">
    <source>
        <dbReference type="EMBL" id="BAY57345.1"/>
    </source>
</evidence>